<dbReference type="Proteomes" id="UP000318571">
    <property type="component" value="Chromosome 2"/>
</dbReference>
<evidence type="ECO:0000313" key="9">
    <source>
        <dbReference type="EMBL" id="TRY75861.1"/>
    </source>
</evidence>
<dbReference type="Gene3D" id="2.60.40.1360">
    <property type="match status" value="1"/>
</dbReference>
<evidence type="ECO:0000256" key="2">
    <source>
        <dbReference type="ARBA" id="ARBA00009792"/>
    </source>
</evidence>
<feature type="signal peptide" evidence="7">
    <location>
        <begin position="1"/>
        <end position="26"/>
    </location>
</feature>
<evidence type="ECO:0000313" key="10">
    <source>
        <dbReference type="Proteomes" id="UP000318571"/>
    </source>
</evidence>
<reference evidence="9 10" key="1">
    <citation type="journal article" date="2018" name="Nat. Ecol. Evol.">
        <title>Genomic signatures of mitonuclear coevolution across populations of Tigriopus californicus.</title>
        <authorList>
            <person name="Barreto F.S."/>
            <person name="Watson E.T."/>
            <person name="Lima T.G."/>
            <person name="Willett C.S."/>
            <person name="Edmands S."/>
            <person name="Li W."/>
            <person name="Burton R.S."/>
        </authorList>
    </citation>
    <scope>NUCLEOTIDE SEQUENCE [LARGE SCALE GENOMIC DNA]</scope>
    <source>
        <strain evidence="9 10">San Diego</strain>
    </source>
</reference>
<dbReference type="EMBL" id="VCGU01000005">
    <property type="protein sequence ID" value="TRY75861.1"/>
    <property type="molecule type" value="Genomic_DNA"/>
</dbReference>
<evidence type="ECO:0000256" key="5">
    <source>
        <dbReference type="ARBA" id="ARBA00022833"/>
    </source>
</evidence>
<organism evidence="9 10">
    <name type="scientific">Tigriopus californicus</name>
    <name type="common">Marine copepod</name>
    <dbReference type="NCBI Taxonomy" id="6832"/>
    <lineage>
        <taxon>Eukaryota</taxon>
        <taxon>Metazoa</taxon>
        <taxon>Ecdysozoa</taxon>
        <taxon>Arthropoda</taxon>
        <taxon>Crustacea</taxon>
        <taxon>Multicrustacea</taxon>
        <taxon>Hexanauplia</taxon>
        <taxon>Copepoda</taxon>
        <taxon>Harpacticoida</taxon>
        <taxon>Harpacticidae</taxon>
        <taxon>Tigriopus</taxon>
    </lineage>
</organism>
<dbReference type="InterPro" id="IPR027291">
    <property type="entry name" value="Glyco_hydro_38_N_sf"/>
</dbReference>
<dbReference type="InterPro" id="IPR011330">
    <property type="entry name" value="Glyco_hydro/deAcase_b/a-brl"/>
</dbReference>
<feature type="chain" id="PRO_5022140569" description="Glycoside hydrolase family 38 central domain-containing protein" evidence="7">
    <location>
        <begin position="27"/>
        <end position="847"/>
    </location>
</feature>
<feature type="domain" description="Glycoside hydrolase family 38 central" evidence="8">
    <location>
        <begin position="371"/>
        <end position="445"/>
    </location>
</feature>
<sequence>MKGSSLRSILTMSALLYLVSPSVIQARFVKSANKQGQTCGYNSCPVPREDMLNVHLVAHSHDDVGWLKTLDEYFYGEKNNIQLADVQNIIDTVVQALAVNPERRFIQVETAFFWQWWNLQNDTTKTLAHQLVDEGRLEFIGGGWSMNDEAATHYSSIISNMAAGFDELVSEFGSCGVPKIAWQIDPFGHSKEQANLFAQMGFDGLFFARIDYRDREERKANKELHMVWEASPNGNADEGGSIFTGIFPRHYSAPKGFCFGVVGYCRDEGFTEENSNAKVLQFLEHVEEARVLFDSEHIMFTMGDDFTYQDAGPFFNELDTLVSLVNERSSETGVHVLYSTPSCYLKALNEEQAVLPTKTDDFFPYASSVNSYWTGYFTSRPTFKFHERQASGLLQSAQQFVALSQNSLDQGQMRALKREVGVAQHHDAITGTAKQLVDSDYHTRLSNAEHGAQNIMGRELFMELGLTLDDPYQLFVCPQLNMSSCHSLDSAERLVFVVYNPKPFTSNVNVRLPVGESQTVTIHDEEGNEMKLEFIEIPEEVKQIPERYGYANFELFFEAERVPALEDTLDMGKEVIMVYTDKTLENDGEFWTDANGRQFMRRIKDERFSYELTDGDKEPVSSNYYPVTTAQGGSSLNPGQIELMVHRRCYRDDGFGVGEALDEFFEGKPLVVRGKHVVSMGLNDQETSWRRLRMREEFLRPVFLFNQFEGTLQDWQNLEGLKTKSALVQDLPENANILSLERHPREPDTLVIRLENIYGPGEVPNADQPIVVNLEGLFKDIQVNGVVELSLGANLPLEDSSRLHWTTSSFNAEHERVHPMSRSIMKESRVTLNSMDIRTFKIAFSYV</sequence>
<dbReference type="InterPro" id="IPR037094">
    <property type="entry name" value="Glyco_hydro_38_cen_sf"/>
</dbReference>
<gene>
    <name evidence="9" type="ORF">TCAL_00619</name>
</gene>
<evidence type="ECO:0000259" key="8">
    <source>
        <dbReference type="SMART" id="SM00872"/>
    </source>
</evidence>
<dbReference type="SMART" id="SM00872">
    <property type="entry name" value="Alpha-mann_mid"/>
    <property type="match status" value="1"/>
</dbReference>
<dbReference type="Gene3D" id="1.20.1270.50">
    <property type="entry name" value="Glycoside hydrolase family 38, central domain"/>
    <property type="match status" value="2"/>
</dbReference>
<dbReference type="GO" id="GO:0006013">
    <property type="term" value="P:mannose metabolic process"/>
    <property type="evidence" value="ECO:0007669"/>
    <property type="project" value="InterPro"/>
</dbReference>
<dbReference type="SUPFAM" id="SSF88713">
    <property type="entry name" value="Glycoside hydrolase/deacetylase"/>
    <property type="match status" value="1"/>
</dbReference>
<dbReference type="InterPro" id="IPR050843">
    <property type="entry name" value="Glycosyl_Hydrlase_38"/>
</dbReference>
<dbReference type="InterPro" id="IPR000602">
    <property type="entry name" value="Glyco_hydro_38_N"/>
</dbReference>
<dbReference type="GO" id="GO:0046872">
    <property type="term" value="F:metal ion binding"/>
    <property type="evidence" value="ECO:0007669"/>
    <property type="project" value="UniProtKB-KW"/>
</dbReference>
<keyword evidence="7" id="KW-0732">Signal</keyword>
<comment type="caution">
    <text evidence="9">The sequence shown here is derived from an EMBL/GenBank/DDBJ whole genome shotgun (WGS) entry which is preliminary data.</text>
</comment>
<protein>
    <recommendedName>
        <fullName evidence="8">Glycoside hydrolase family 38 central domain-containing protein</fullName>
    </recommendedName>
</protein>
<dbReference type="OMA" id="HSHMDAG"/>
<evidence type="ECO:0000256" key="3">
    <source>
        <dbReference type="ARBA" id="ARBA00022723"/>
    </source>
</evidence>
<dbReference type="SUPFAM" id="SSF88688">
    <property type="entry name" value="Families 57/38 glycoside transferase middle domain"/>
    <property type="match status" value="1"/>
</dbReference>
<evidence type="ECO:0000256" key="1">
    <source>
        <dbReference type="ARBA" id="ARBA00001947"/>
    </source>
</evidence>
<accession>A0A553PDV4</accession>
<keyword evidence="4" id="KW-0378">Hydrolase</keyword>
<dbReference type="PANTHER" id="PTHR11607:SF3">
    <property type="entry name" value="LYSOSOMAL ALPHA-MANNOSIDASE"/>
    <property type="match status" value="1"/>
</dbReference>
<dbReference type="SUPFAM" id="SSF74650">
    <property type="entry name" value="Galactose mutarotase-like"/>
    <property type="match status" value="2"/>
</dbReference>
<dbReference type="InterPro" id="IPR011013">
    <property type="entry name" value="Gal_mutarotase_sf_dom"/>
</dbReference>
<dbReference type="Gene3D" id="3.20.110.10">
    <property type="entry name" value="Glycoside hydrolase 38, N terminal domain"/>
    <property type="match status" value="1"/>
</dbReference>
<comment type="cofactor">
    <cofactor evidence="1">
        <name>Zn(2+)</name>
        <dbReference type="ChEBI" id="CHEBI:29105"/>
    </cofactor>
</comment>
<dbReference type="InterPro" id="IPR015341">
    <property type="entry name" value="Glyco_hydro_38_cen"/>
</dbReference>
<dbReference type="STRING" id="6832.A0A553PDV4"/>
<dbReference type="AlphaFoldDB" id="A0A553PDV4"/>
<dbReference type="FunFam" id="1.20.1270.50:FF:000002">
    <property type="entry name" value="Alpha-mannosidase"/>
    <property type="match status" value="1"/>
</dbReference>
<dbReference type="PANTHER" id="PTHR11607">
    <property type="entry name" value="ALPHA-MANNOSIDASE"/>
    <property type="match status" value="1"/>
</dbReference>
<dbReference type="GO" id="GO:0004559">
    <property type="term" value="F:alpha-mannosidase activity"/>
    <property type="evidence" value="ECO:0007669"/>
    <property type="project" value="InterPro"/>
</dbReference>
<evidence type="ECO:0000256" key="7">
    <source>
        <dbReference type="SAM" id="SignalP"/>
    </source>
</evidence>
<dbReference type="GO" id="GO:0005764">
    <property type="term" value="C:lysosome"/>
    <property type="evidence" value="ECO:0007669"/>
    <property type="project" value="TreeGrafter"/>
</dbReference>
<keyword evidence="3" id="KW-0479">Metal-binding</keyword>
<keyword evidence="5" id="KW-0862">Zinc</keyword>
<dbReference type="CDD" id="cd10810">
    <property type="entry name" value="GH38N_AMII_LAM_like"/>
    <property type="match status" value="1"/>
</dbReference>
<dbReference type="FunFam" id="3.20.110.10:FF:000001">
    <property type="entry name" value="Alpha-mannosidase"/>
    <property type="match status" value="1"/>
</dbReference>
<dbReference type="GO" id="GO:0030246">
    <property type="term" value="F:carbohydrate binding"/>
    <property type="evidence" value="ECO:0007669"/>
    <property type="project" value="InterPro"/>
</dbReference>
<comment type="similarity">
    <text evidence="2">Belongs to the glycosyl hydrolase 38 family.</text>
</comment>
<dbReference type="InterPro" id="IPR028995">
    <property type="entry name" value="Glyco_hydro_57/38_cen_sf"/>
</dbReference>
<dbReference type="Pfam" id="PF01074">
    <property type="entry name" value="Glyco_hydro_38N"/>
    <property type="match status" value="1"/>
</dbReference>
<evidence type="ECO:0000256" key="6">
    <source>
        <dbReference type="ARBA" id="ARBA00023295"/>
    </source>
</evidence>
<dbReference type="Gene3D" id="2.70.98.30">
    <property type="entry name" value="Golgi alpha-mannosidase II, domain 4"/>
    <property type="match status" value="1"/>
</dbReference>
<dbReference type="Pfam" id="PF09261">
    <property type="entry name" value="Alpha-mann_mid"/>
    <property type="match status" value="1"/>
</dbReference>
<keyword evidence="6" id="KW-0326">Glycosidase</keyword>
<evidence type="ECO:0000256" key="4">
    <source>
        <dbReference type="ARBA" id="ARBA00022801"/>
    </source>
</evidence>
<name>A0A553PDV4_TIGCA</name>
<proteinExistence type="inferred from homology"/>
<keyword evidence="10" id="KW-1185">Reference proteome</keyword>